<keyword evidence="2" id="KW-1185">Reference proteome</keyword>
<protein>
    <recommendedName>
        <fullName evidence="3">DUF2188 domain-containing protein</fullName>
    </recommendedName>
</protein>
<organism evidence="1 2">
    <name type="scientific">Celeribacter ethanolicus</name>
    <dbReference type="NCBI Taxonomy" id="1758178"/>
    <lineage>
        <taxon>Bacteria</taxon>
        <taxon>Pseudomonadati</taxon>
        <taxon>Pseudomonadota</taxon>
        <taxon>Alphaproteobacteria</taxon>
        <taxon>Rhodobacterales</taxon>
        <taxon>Roseobacteraceae</taxon>
        <taxon>Celeribacter</taxon>
    </lineage>
</organism>
<dbReference type="KEGG" id="ceh:CEW89_08555"/>
<accession>A0A291GC49</accession>
<evidence type="ECO:0000313" key="2">
    <source>
        <dbReference type="Proteomes" id="UP000217935"/>
    </source>
</evidence>
<sequence>MTALPPFARFWMVARKPSGPGSKTEPRQRYSTVEDARAAASDLANANDAPFIVLEAVEIIRPGDTAEGRLL</sequence>
<proteinExistence type="predicted"/>
<dbReference type="Proteomes" id="UP000217935">
    <property type="component" value="Chromosome"/>
</dbReference>
<evidence type="ECO:0000313" key="1">
    <source>
        <dbReference type="EMBL" id="ATG47620.1"/>
    </source>
</evidence>
<reference evidence="1 2" key="1">
    <citation type="submission" date="2017-06" db="EMBL/GenBank/DDBJ databases">
        <title>Celeribacter sp. TSPH2 complete genome sequence.</title>
        <authorList>
            <person name="Woo J.-H."/>
            <person name="Kim H.-S."/>
        </authorList>
    </citation>
    <scope>NUCLEOTIDE SEQUENCE [LARGE SCALE GENOMIC DNA]</scope>
    <source>
        <strain evidence="1 2">TSPH2</strain>
    </source>
</reference>
<name>A0A291GC49_9RHOB</name>
<gene>
    <name evidence="1" type="ORF">CEW89_08555</name>
</gene>
<dbReference type="AlphaFoldDB" id="A0A291GC49"/>
<dbReference type="EMBL" id="CP022196">
    <property type="protein sequence ID" value="ATG47620.1"/>
    <property type="molecule type" value="Genomic_DNA"/>
</dbReference>
<dbReference type="OrthoDB" id="7866250at2"/>
<dbReference type="RefSeq" id="WP_096805605.1">
    <property type="nucleotide sequence ID" value="NZ_CP022196.1"/>
</dbReference>
<evidence type="ECO:0008006" key="3">
    <source>
        <dbReference type="Google" id="ProtNLM"/>
    </source>
</evidence>